<dbReference type="AlphaFoldDB" id="A0A415DVS1"/>
<sequence>MGKCKDNKLQPNKADKGRNQGPSTAAKAALAILGVGFVAGTTLVIGMDRIMKKIFVNEDWPDEEWSTDDWAEEDLDY</sequence>
<dbReference type="STRING" id="1776384.GCA_900086585_01450"/>
<accession>A0A415DVS1</accession>
<dbReference type="Proteomes" id="UP000284841">
    <property type="component" value="Unassembled WGS sequence"/>
</dbReference>
<feature type="region of interest" description="Disordered" evidence="1">
    <location>
        <begin position="1"/>
        <end position="22"/>
    </location>
</feature>
<evidence type="ECO:0000256" key="1">
    <source>
        <dbReference type="SAM" id="MobiDB-lite"/>
    </source>
</evidence>
<keyword evidence="4" id="KW-1185">Reference proteome</keyword>
<gene>
    <name evidence="3" type="ORF">DW099_16425</name>
</gene>
<feature type="compositionally biased region" description="Basic and acidic residues" evidence="1">
    <location>
        <begin position="1"/>
        <end position="18"/>
    </location>
</feature>
<protein>
    <submittedName>
        <fullName evidence="3">Uncharacterized protein</fullName>
    </submittedName>
</protein>
<evidence type="ECO:0000256" key="2">
    <source>
        <dbReference type="SAM" id="Phobius"/>
    </source>
</evidence>
<organism evidence="3 4">
    <name type="scientific">Emergencia timonensis</name>
    <dbReference type="NCBI Taxonomy" id="1776384"/>
    <lineage>
        <taxon>Bacteria</taxon>
        <taxon>Bacillati</taxon>
        <taxon>Bacillota</taxon>
        <taxon>Clostridia</taxon>
        <taxon>Peptostreptococcales</taxon>
        <taxon>Anaerovoracaceae</taxon>
        <taxon>Emergencia</taxon>
    </lineage>
</organism>
<keyword evidence="2" id="KW-1133">Transmembrane helix</keyword>
<keyword evidence="2" id="KW-0812">Transmembrane</keyword>
<proteinExistence type="predicted"/>
<name>A0A415DVS1_9FIRM</name>
<evidence type="ECO:0000313" key="3">
    <source>
        <dbReference type="EMBL" id="RHJ84563.1"/>
    </source>
</evidence>
<evidence type="ECO:0000313" key="4">
    <source>
        <dbReference type="Proteomes" id="UP000284841"/>
    </source>
</evidence>
<keyword evidence="2" id="KW-0472">Membrane</keyword>
<dbReference type="OrthoDB" id="2087260at2"/>
<feature type="transmembrane region" description="Helical" evidence="2">
    <location>
        <begin position="28"/>
        <end position="47"/>
    </location>
</feature>
<dbReference type="EMBL" id="QRMS01000006">
    <property type="protein sequence ID" value="RHJ84563.1"/>
    <property type="molecule type" value="Genomic_DNA"/>
</dbReference>
<reference evidence="3 4" key="1">
    <citation type="submission" date="2018-08" db="EMBL/GenBank/DDBJ databases">
        <title>A genome reference for cultivated species of the human gut microbiota.</title>
        <authorList>
            <person name="Zou Y."/>
            <person name="Xue W."/>
            <person name="Luo G."/>
        </authorList>
    </citation>
    <scope>NUCLEOTIDE SEQUENCE [LARGE SCALE GENOMIC DNA]</scope>
    <source>
        <strain evidence="3 4">AM07-24</strain>
    </source>
</reference>
<dbReference type="GeneID" id="83003829"/>
<dbReference type="RefSeq" id="WP_067535861.1">
    <property type="nucleotide sequence ID" value="NZ_AP025567.1"/>
</dbReference>
<comment type="caution">
    <text evidence="3">The sequence shown here is derived from an EMBL/GenBank/DDBJ whole genome shotgun (WGS) entry which is preliminary data.</text>
</comment>